<keyword evidence="5" id="KW-1185">Reference proteome</keyword>
<evidence type="ECO:0000313" key="5">
    <source>
        <dbReference type="Proteomes" id="UP000017559"/>
    </source>
</evidence>
<proteinExistence type="inferred from homology"/>
<dbReference type="EMBL" id="AWSO01000113">
    <property type="protein sequence ID" value="ESK95128.1"/>
    <property type="molecule type" value="Genomic_DNA"/>
</dbReference>
<evidence type="ECO:0000256" key="1">
    <source>
        <dbReference type="ARBA" id="ARBA00022801"/>
    </source>
</evidence>
<sequence length="328" mass="37805">MNPQDPSSFNHRTERLKTGRKYHFIDQKPQNYNSKRTPTLLCIHGFPDFWYGWRYQIGPWVQKGCRVVVPDMLGYGGTDKPVEPSEYTTKKLCNDLAALLDLLEIRKAVVLGHDWGAFTVGRFALWHPDRLLALVMYFPSPIYISVEEVAKRAPDLGYMVYFSDRRSTKQIEDNASMLLSYFFLSNLVMYRSIPSPDSGPNPFRELEIPNGDLVLNEKELHVICNELSKGMNGPLNYYRTARFRHQEELAANLPSNLRSDLPVLFIWGTLDKTTTKMMICKAHEFIPRLQDVALEGRGHWLMVEAKDEITERVMGWLEGLMVEAKGKL</sequence>
<evidence type="ECO:0000256" key="2">
    <source>
        <dbReference type="ARBA" id="ARBA00038334"/>
    </source>
</evidence>
<evidence type="ECO:0000313" key="4">
    <source>
        <dbReference type="EMBL" id="ESK95128.1"/>
    </source>
</evidence>
<dbReference type="PRINTS" id="PR00111">
    <property type="entry name" value="ABHYDROLASE"/>
</dbReference>
<keyword evidence="1 4" id="KW-0378">Hydrolase</keyword>
<dbReference type="OrthoDB" id="284184at2759"/>
<dbReference type="STRING" id="1381753.V2X7K0"/>
<protein>
    <submittedName>
        <fullName evidence="4">Epoxide hydrolase</fullName>
    </submittedName>
</protein>
<organism evidence="4 5">
    <name type="scientific">Moniliophthora roreri (strain MCA 2997)</name>
    <name type="common">Cocoa frosty pod rot fungus</name>
    <name type="synonym">Crinipellis roreri</name>
    <dbReference type="NCBI Taxonomy" id="1381753"/>
    <lineage>
        <taxon>Eukaryota</taxon>
        <taxon>Fungi</taxon>
        <taxon>Dikarya</taxon>
        <taxon>Basidiomycota</taxon>
        <taxon>Agaricomycotina</taxon>
        <taxon>Agaricomycetes</taxon>
        <taxon>Agaricomycetidae</taxon>
        <taxon>Agaricales</taxon>
        <taxon>Marasmiineae</taxon>
        <taxon>Marasmiaceae</taxon>
        <taxon>Moniliophthora</taxon>
    </lineage>
</organism>
<dbReference type="Gene3D" id="3.40.50.1820">
    <property type="entry name" value="alpha/beta hydrolase"/>
    <property type="match status" value="1"/>
</dbReference>
<name>V2X7K0_MONRO</name>
<comment type="similarity">
    <text evidence="2">Belongs to the AB hydrolase superfamily. Epoxide hydrolase family.</text>
</comment>
<dbReference type="GO" id="GO:0016787">
    <property type="term" value="F:hydrolase activity"/>
    <property type="evidence" value="ECO:0007669"/>
    <property type="project" value="UniProtKB-KW"/>
</dbReference>
<dbReference type="PRINTS" id="PR00412">
    <property type="entry name" value="EPOXHYDRLASE"/>
</dbReference>
<reference evidence="4 5" key="1">
    <citation type="journal article" date="2014" name="BMC Genomics">
        <title>Genome and secretome analysis of the hemibiotrophic fungal pathogen, Moniliophthora roreri, which causes frosty pod rot disease of cacao: mechanisms of the biotrophic and necrotrophic phases.</title>
        <authorList>
            <person name="Meinhardt L.W."/>
            <person name="Costa G.G.L."/>
            <person name="Thomazella D.P.T."/>
            <person name="Teixeira P.J.P.L."/>
            <person name="Carazzolle M.F."/>
            <person name="Schuster S.C."/>
            <person name="Carlson J.E."/>
            <person name="Guiltinan M.J."/>
            <person name="Mieczkowski P."/>
            <person name="Farmer A."/>
            <person name="Ramaraj T."/>
            <person name="Crozier J."/>
            <person name="Davis R.E."/>
            <person name="Shao J."/>
            <person name="Melnick R.L."/>
            <person name="Pereira G.A.G."/>
            <person name="Bailey B.A."/>
        </authorList>
    </citation>
    <scope>NUCLEOTIDE SEQUENCE [LARGE SCALE GENOMIC DNA]</scope>
    <source>
        <strain evidence="4 5">MCA 2997</strain>
    </source>
</reference>
<evidence type="ECO:0000259" key="3">
    <source>
        <dbReference type="Pfam" id="PF00561"/>
    </source>
</evidence>
<dbReference type="InterPro" id="IPR000639">
    <property type="entry name" value="Epox_hydrolase-like"/>
</dbReference>
<dbReference type="PANTHER" id="PTHR43329">
    <property type="entry name" value="EPOXIDE HYDROLASE"/>
    <property type="match status" value="1"/>
</dbReference>
<dbReference type="Proteomes" id="UP000017559">
    <property type="component" value="Unassembled WGS sequence"/>
</dbReference>
<dbReference type="AlphaFoldDB" id="V2X7K0"/>
<dbReference type="InterPro" id="IPR000073">
    <property type="entry name" value="AB_hydrolase_1"/>
</dbReference>
<comment type="caution">
    <text evidence="4">The sequence shown here is derived from an EMBL/GenBank/DDBJ whole genome shotgun (WGS) entry which is preliminary data.</text>
</comment>
<dbReference type="SUPFAM" id="SSF53474">
    <property type="entry name" value="alpha/beta-Hydrolases"/>
    <property type="match status" value="1"/>
</dbReference>
<accession>V2X7K0</accession>
<gene>
    <name evidence="4" type="ORF">Moror_13860</name>
</gene>
<dbReference type="Pfam" id="PF00561">
    <property type="entry name" value="Abhydrolase_1"/>
    <property type="match status" value="1"/>
</dbReference>
<feature type="domain" description="AB hydrolase-1" evidence="3">
    <location>
        <begin position="38"/>
        <end position="304"/>
    </location>
</feature>
<dbReference type="KEGG" id="mrr:Moror_13860"/>
<dbReference type="InterPro" id="IPR029058">
    <property type="entry name" value="AB_hydrolase_fold"/>
</dbReference>
<dbReference type="HOGENOM" id="CLU_020336_7_0_1"/>